<dbReference type="PANTHER" id="PTHR13225:SF3">
    <property type="entry name" value="UPF0489 PROTEIN C5ORF22"/>
    <property type="match status" value="1"/>
</dbReference>
<evidence type="ECO:0000313" key="2">
    <source>
        <dbReference type="EMBL" id="VEL23677.1"/>
    </source>
</evidence>
<keyword evidence="3" id="KW-1185">Reference proteome</keyword>
<comment type="similarity">
    <text evidence="1">Belongs to the UPF0489 family.</text>
</comment>
<dbReference type="EMBL" id="CAAALY010063237">
    <property type="protein sequence ID" value="VEL23677.1"/>
    <property type="molecule type" value="Genomic_DNA"/>
</dbReference>
<comment type="caution">
    <text evidence="2">The sequence shown here is derived from an EMBL/GenBank/DDBJ whole genome shotgun (WGS) entry which is preliminary data.</text>
</comment>
<evidence type="ECO:0000313" key="3">
    <source>
        <dbReference type="Proteomes" id="UP000784294"/>
    </source>
</evidence>
<dbReference type="Proteomes" id="UP000784294">
    <property type="component" value="Unassembled WGS sequence"/>
</dbReference>
<accession>A0A448WYN5</accession>
<organism evidence="2 3">
    <name type="scientific">Protopolystoma xenopodis</name>
    <dbReference type="NCBI Taxonomy" id="117903"/>
    <lineage>
        <taxon>Eukaryota</taxon>
        <taxon>Metazoa</taxon>
        <taxon>Spiralia</taxon>
        <taxon>Lophotrochozoa</taxon>
        <taxon>Platyhelminthes</taxon>
        <taxon>Monogenea</taxon>
        <taxon>Polyopisthocotylea</taxon>
        <taxon>Polystomatidea</taxon>
        <taxon>Polystomatidae</taxon>
        <taxon>Protopolystoma</taxon>
    </lineage>
</organism>
<sequence>MNFPHISLNSVDIPEPYFFNDCLYALLGDLDSARRFGLTVSTIHEANTLCKVCIDVIGVVYNSPFILDIDLDTFFTCNPFRDMYTAEQVSFITYAFGQN</sequence>
<evidence type="ECO:0000256" key="1">
    <source>
        <dbReference type="ARBA" id="ARBA00007099"/>
    </source>
</evidence>
<reference evidence="2" key="1">
    <citation type="submission" date="2018-11" db="EMBL/GenBank/DDBJ databases">
        <authorList>
            <consortium name="Pathogen Informatics"/>
        </authorList>
    </citation>
    <scope>NUCLEOTIDE SEQUENCE</scope>
</reference>
<proteinExistence type="inferred from homology"/>
<name>A0A448WYN5_9PLAT</name>
<gene>
    <name evidence="2" type="ORF">PXEA_LOCUS17117</name>
</gene>
<protein>
    <submittedName>
        <fullName evidence="2">Uncharacterized protein</fullName>
    </submittedName>
</protein>
<dbReference type="Pfam" id="PF12640">
    <property type="entry name" value="UPF0489"/>
    <property type="match status" value="1"/>
</dbReference>
<dbReference type="OrthoDB" id="418142at2759"/>
<dbReference type="AlphaFoldDB" id="A0A448WYN5"/>
<dbReference type="PANTHER" id="PTHR13225">
    <property type="entry name" value="MISEXPRESSION SUPPRESSOR OF RAS 6"/>
    <property type="match status" value="1"/>
</dbReference>
<dbReference type="InterPro" id="IPR024131">
    <property type="entry name" value="UPF0489"/>
</dbReference>